<keyword evidence="1" id="KW-0812">Transmembrane</keyword>
<protein>
    <submittedName>
        <fullName evidence="2">Uncharacterized protein</fullName>
    </submittedName>
</protein>
<gene>
    <name evidence="2" type="ORF">C5167_036777</name>
</gene>
<feature type="transmembrane region" description="Helical" evidence="1">
    <location>
        <begin position="102"/>
        <end position="131"/>
    </location>
</feature>
<evidence type="ECO:0000256" key="1">
    <source>
        <dbReference type="SAM" id="Phobius"/>
    </source>
</evidence>
<feature type="transmembrane region" description="Helical" evidence="1">
    <location>
        <begin position="78"/>
        <end position="96"/>
    </location>
</feature>
<organism evidence="2 3">
    <name type="scientific">Papaver somniferum</name>
    <name type="common">Opium poppy</name>
    <dbReference type="NCBI Taxonomy" id="3469"/>
    <lineage>
        <taxon>Eukaryota</taxon>
        <taxon>Viridiplantae</taxon>
        <taxon>Streptophyta</taxon>
        <taxon>Embryophyta</taxon>
        <taxon>Tracheophyta</taxon>
        <taxon>Spermatophyta</taxon>
        <taxon>Magnoliopsida</taxon>
        <taxon>Ranunculales</taxon>
        <taxon>Papaveraceae</taxon>
        <taxon>Papaveroideae</taxon>
        <taxon>Papaver</taxon>
    </lineage>
</organism>
<keyword evidence="3" id="KW-1185">Reference proteome</keyword>
<dbReference type="Proteomes" id="UP000316621">
    <property type="component" value="Chromosome 1"/>
</dbReference>
<proteinExistence type="predicted"/>
<dbReference type="AlphaFoldDB" id="A0A4Y7I871"/>
<keyword evidence="1" id="KW-0472">Membrane</keyword>
<reference evidence="2 3" key="1">
    <citation type="journal article" date="2018" name="Science">
        <title>The opium poppy genome and morphinan production.</title>
        <authorList>
            <person name="Guo L."/>
            <person name="Winzer T."/>
            <person name="Yang X."/>
            <person name="Li Y."/>
            <person name="Ning Z."/>
            <person name="He Z."/>
            <person name="Teodor R."/>
            <person name="Lu Y."/>
            <person name="Bowser T.A."/>
            <person name="Graham I.A."/>
            <person name="Ye K."/>
        </authorList>
    </citation>
    <scope>NUCLEOTIDE SEQUENCE [LARGE SCALE GENOMIC DNA]</scope>
    <source>
        <strain evidence="3">cv. HN1</strain>
        <tissue evidence="2">Leaves</tissue>
    </source>
</reference>
<keyword evidence="1" id="KW-1133">Transmembrane helix</keyword>
<accession>A0A4Y7I871</accession>
<evidence type="ECO:0000313" key="2">
    <source>
        <dbReference type="EMBL" id="RZC43831.1"/>
    </source>
</evidence>
<sequence length="155" mass="17465">MLIMAFSTSQPSIISVTELANSLSEISQAHAHMHKTGLFHDSYAASRLISFSTLSTSISDPKTLTHASSVFSRIPNRLTLVLICGTFGLMLTVLTLKNHFFFFIKCFMIHSTLISLLTLLLLKLALFYLVLKKDDKFMVKFFKLEMGLIVTFRIP</sequence>
<dbReference type="Gramene" id="RZC43831">
    <property type="protein sequence ID" value="RZC43831"/>
    <property type="gene ID" value="C5167_036777"/>
</dbReference>
<name>A0A4Y7I871_PAPSO</name>
<evidence type="ECO:0000313" key="3">
    <source>
        <dbReference type="Proteomes" id="UP000316621"/>
    </source>
</evidence>
<dbReference type="EMBL" id="CM010715">
    <property type="protein sequence ID" value="RZC43831.1"/>
    <property type="molecule type" value="Genomic_DNA"/>
</dbReference>